<dbReference type="PANTHER" id="PTHR39550:SF1">
    <property type="entry name" value="SLL0658 PROTEIN"/>
    <property type="match status" value="1"/>
</dbReference>
<protein>
    <submittedName>
        <fullName evidence="1">Uncharacterized protein</fullName>
    </submittedName>
</protein>
<name>A0ABV4WNL1_9CYAN</name>
<evidence type="ECO:0000313" key="2">
    <source>
        <dbReference type="Proteomes" id="UP001576780"/>
    </source>
</evidence>
<gene>
    <name evidence="1" type="ORF">ACE1CA_19230</name>
</gene>
<dbReference type="EMBL" id="JBHFNT010000166">
    <property type="protein sequence ID" value="MFB2836669.1"/>
    <property type="molecule type" value="Genomic_DNA"/>
</dbReference>
<proteinExistence type="predicted"/>
<accession>A0ABV4WNL1</accession>
<keyword evidence="2" id="KW-1185">Reference proteome</keyword>
<dbReference type="Pfam" id="PF11848">
    <property type="entry name" value="DUF3368"/>
    <property type="match status" value="1"/>
</dbReference>
<sequence>MIVVSNTSPINNLAAIGQLSLLQQIYGQIVIPNAVYQELTNIPVAGTIEVITFEWIEKREATNSTLEF</sequence>
<dbReference type="PANTHER" id="PTHR39550">
    <property type="entry name" value="SLL0658 PROTEIN"/>
    <property type="match status" value="1"/>
</dbReference>
<organism evidence="1 2">
    <name type="scientific">Floridaenema evergladense BLCC-F167</name>
    <dbReference type="NCBI Taxonomy" id="3153639"/>
    <lineage>
        <taxon>Bacteria</taxon>
        <taxon>Bacillati</taxon>
        <taxon>Cyanobacteriota</taxon>
        <taxon>Cyanophyceae</taxon>
        <taxon>Oscillatoriophycideae</taxon>
        <taxon>Aerosakkonematales</taxon>
        <taxon>Aerosakkonemataceae</taxon>
        <taxon>Floridanema</taxon>
        <taxon>Floridanema evergladense</taxon>
    </lineage>
</organism>
<reference evidence="1 2" key="1">
    <citation type="submission" date="2024-09" db="EMBL/GenBank/DDBJ databases">
        <title>Floridaenema gen nov. (Aerosakkonemataceae, Aerosakkonematales ord. nov., Cyanobacteria) from benthic tropical and subtropical fresh waters, with the description of four new species.</title>
        <authorList>
            <person name="Moretto J.A."/>
            <person name="Berthold D.E."/>
            <person name="Lefler F.W."/>
            <person name="Huang I.-S."/>
            <person name="Laughinghouse H. IV."/>
        </authorList>
    </citation>
    <scope>NUCLEOTIDE SEQUENCE [LARGE SCALE GENOMIC DNA]</scope>
    <source>
        <strain evidence="1 2">BLCC-F167</strain>
    </source>
</reference>
<comment type="caution">
    <text evidence="1">The sequence shown here is derived from an EMBL/GenBank/DDBJ whole genome shotgun (WGS) entry which is preliminary data.</text>
</comment>
<evidence type="ECO:0000313" key="1">
    <source>
        <dbReference type="EMBL" id="MFB2836669.1"/>
    </source>
</evidence>
<dbReference type="Proteomes" id="UP001576780">
    <property type="component" value="Unassembled WGS sequence"/>
</dbReference>
<dbReference type="InterPro" id="IPR021799">
    <property type="entry name" value="PIN-like_prokaryotic"/>
</dbReference>